<keyword evidence="1" id="KW-0732">Signal</keyword>
<evidence type="ECO:0008006" key="4">
    <source>
        <dbReference type="Google" id="ProtNLM"/>
    </source>
</evidence>
<keyword evidence="3" id="KW-1185">Reference proteome</keyword>
<accession>A0A345Z3N3</accession>
<proteinExistence type="predicted"/>
<evidence type="ECO:0000313" key="3">
    <source>
        <dbReference type="Proteomes" id="UP000254792"/>
    </source>
</evidence>
<feature type="chain" id="PRO_5016616605" description="Lipoprotein" evidence="1">
    <location>
        <begin position="23"/>
        <end position="822"/>
    </location>
</feature>
<sequence length="822" mass="96529">MKRILQILCAILPIASAAAVTASCSVVKKDNLNGFIFKDKFFSTKNAAQEYARSLTKPYTEDDTEFSSYKGLIYKNYQSEKMYEEILKDHPIVKKQTLQNLDNLDIDDSNKINSRVYDSSKSKIVQVYRDSHGNAVRNEQEAIESYLSTIKYWQSDDESAKDGVFEFKHELTKFLNDKKRKELESSIQTDCYSTSQIECNTKVDLINYIKKETVKNFSFGDYHWSNNVVPPFEKFDNKLIQKYIDKYIRKSHNSLNGYVINFNSNNQNFYGDKIIWSELGKQSFSDKLSNWEVVDSQSISPAFGSILAQSKFLNILTEFKKNPNVKDKSWSVLRDIFDNNSSDYSDFINAFNLVSDSEWDSDDNILNFNRKKEEKDLNNFDGLNNKQKSLLFLKKIMLNIESSNNDFNEVNMNLFNKRFKDAIKKSLIVNVTEEIKNPISEIFDNKDFLNIDILDLLLSPSLFNSKLTNKKNFNDMVKTLNIVINKFVENVEKLPIVSELPFFKEISKVWKLSQSLSTIESKILKINFGNGQEIYFKGMDLKLPIFNYSFNLNNPAKYVYSKQFFKALVSNKNEEFYTFMNTLHSSKELAINALKNYIIRFPEKFSEVKLEINYYQENSKKRVIKDKSLENFETQLNEYANDIFNSRYKDYAKKEYTNGFGQTLGSRDEALTSLNKTLENENYQYLLKPTFKMLYDTYYKNNQEFIEENLDYIKNVLVLKKSVLSNDLLISSNFDQLKESPYLTSNYFQIYLNDRLLNFKTYEDAKYYLVRNLNIQKGIFNIYKKFVIYQGNIFRNLENFNEYIEGEIIETNSEGKHENFFN</sequence>
<dbReference type="AlphaFoldDB" id="A0A345Z3N3"/>
<name>A0A345Z3N3_9MOLU</name>
<gene>
    <name evidence="2" type="ORF">SALLE_v1c05380</name>
</gene>
<dbReference type="OrthoDB" id="9817066at2"/>
<evidence type="ECO:0000256" key="1">
    <source>
        <dbReference type="SAM" id="SignalP"/>
    </source>
</evidence>
<dbReference type="EMBL" id="CP031376">
    <property type="protein sequence ID" value="AXK51212.1"/>
    <property type="molecule type" value="Genomic_DNA"/>
</dbReference>
<feature type="signal peptide" evidence="1">
    <location>
        <begin position="1"/>
        <end position="22"/>
    </location>
</feature>
<reference evidence="2 3" key="1">
    <citation type="submission" date="2018-07" db="EMBL/GenBank/DDBJ databases">
        <title>Complete genome sequence of Spiroplasma alleghenense PLHS-1 (ATCC 51752).</title>
        <authorList>
            <person name="Chou L."/>
            <person name="Lee T.-Y."/>
            <person name="Tsai Y.-M."/>
            <person name="Kuo C.-H."/>
        </authorList>
    </citation>
    <scope>NUCLEOTIDE SEQUENCE [LARGE SCALE GENOMIC DNA]</scope>
    <source>
        <strain evidence="2 3">PLHS-1</strain>
    </source>
</reference>
<dbReference type="PROSITE" id="PS51257">
    <property type="entry name" value="PROKAR_LIPOPROTEIN"/>
    <property type="match status" value="1"/>
</dbReference>
<protein>
    <recommendedName>
        <fullName evidence="4">Lipoprotein</fullName>
    </recommendedName>
</protein>
<organism evidence="2 3">
    <name type="scientific">Spiroplasma alleghenense</name>
    <dbReference type="NCBI Taxonomy" id="216931"/>
    <lineage>
        <taxon>Bacteria</taxon>
        <taxon>Bacillati</taxon>
        <taxon>Mycoplasmatota</taxon>
        <taxon>Mollicutes</taxon>
        <taxon>Entomoplasmatales</taxon>
        <taxon>Spiroplasmataceae</taxon>
        <taxon>Spiroplasma</taxon>
    </lineage>
</organism>
<dbReference type="Proteomes" id="UP000254792">
    <property type="component" value="Chromosome"/>
</dbReference>
<evidence type="ECO:0000313" key="2">
    <source>
        <dbReference type="EMBL" id="AXK51212.1"/>
    </source>
</evidence>
<dbReference type="KEGG" id="salx:SALLE_v1c05380"/>
<dbReference type="RefSeq" id="WP_115558120.1">
    <property type="nucleotide sequence ID" value="NZ_CP031376.1"/>
</dbReference>